<name>A0AA87FGK7_9ENTE</name>
<dbReference type="GO" id="GO:0008422">
    <property type="term" value="F:beta-glucosidase activity"/>
    <property type="evidence" value="ECO:0007669"/>
    <property type="project" value="TreeGrafter"/>
</dbReference>
<dbReference type="InterPro" id="IPR017853">
    <property type="entry name" value="GH"/>
</dbReference>
<dbReference type="InterPro" id="IPR001360">
    <property type="entry name" value="Glyco_hydro_1"/>
</dbReference>
<proteinExistence type="inferred from homology"/>
<evidence type="ECO:0000313" key="3">
    <source>
        <dbReference type="Proteomes" id="UP000004393"/>
    </source>
</evidence>
<organism evidence="2 3">
    <name type="scientific">Enterococcus saccharolyticus 30_1</name>
    <dbReference type="NCBI Taxonomy" id="742813"/>
    <lineage>
        <taxon>Bacteria</taxon>
        <taxon>Bacillati</taxon>
        <taxon>Bacillota</taxon>
        <taxon>Bacilli</taxon>
        <taxon>Lactobacillales</taxon>
        <taxon>Enterococcaceae</taxon>
        <taxon>Enterococcus</taxon>
    </lineage>
</organism>
<dbReference type="GO" id="GO:0005829">
    <property type="term" value="C:cytosol"/>
    <property type="evidence" value="ECO:0007669"/>
    <property type="project" value="TreeGrafter"/>
</dbReference>
<dbReference type="EMBL" id="ADLY01000039">
    <property type="protein sequence ID" value="EHG27774.1"/>
    <property type="molecule type" value="Genomic_DNA"/>
</dbReference>
<dbReference type="AlphaFoldDB" id="A0AA87FGK7"/>
<comment type="caution">
    <text evidence="2">The sequence shown here is derived from an EMBL/GenBank/DDBJ whole genome shotgun (WGS) entry which is preliminary data.</text>
</comment>
<dbReference type="PANTHER" id="PTHR10353:SF85">
    <property type="entry name" value="ARYL-PHOSPHO-BETA-D-GLUCOSIDASE BGLA"/>
    <property type="match status" value="1"/>
</dbReference>
<comment type="similarity">
    <text evidence="1">Belongs to the glycosyl hydrolase 1 family.</text>
</comment>
<sequence>MIASAQVVKLGHKINPKFQIGCMVANVPVYPYSSKPEDQMSAQKEMNRRFFYSDVHARGEIPQYVLKKWDRKNYSIDISDEEKKILKEGKVDYIGFSYYMSGTATTLDENGELINDFSKAKWLSNPHVKASDWGWQIDPVGMRYTLNILDQRYQIPLFSVENGFGACDTVENDEIHDQYRIDYIHAHIAEMKKAVLEDGVNLLGYTPWGIIDIVSFGSGEMEKRYGMIYVDKNNDGKGTLKRLKKDSFKWYQNLSHQMKQTSDDWYKGFH</sequence>
<gene>
    <name evidence="2" type="ORF">HMPREF9478_02192</name>
</gene>
<dbReference type="PANTHER" id="PTHR10353">
    <property type="entry name" value="GLYCOSYL HYDROLASE"/>
    <property type="match status" value="1"/>
</dbReference>
<evidence type="ECO:0000313" key="2">
    <source>
        <dbReference type="EMBL" id="EHG27774.1"/>
    </source>
</evidence>
<dbReference type="PRINTS" id="PR00131">
    <property type="entry name" value="GLHYDRLASE1"/>
</dbReference>
<accession>A0AA87FGK7</accession>
<evidence type="ECO:0008006" key="4">
    <source>
        <dbReference type="Google" id="ProtNLM"/>
    </source>
</evidence>
<keyword evidence="3" id="KW-1185">Reference proteome</keyword>
<dbReference type="Gene3D" id="3.20.20.80">
    <property type="entry name" value="Glycosidases"/>
    <property type="match status" value="1"/>
</dbReference>
<dbReference type="Proteomes" id="UP000004393">
    <property type="component" value="Unassembled WGS sequence"/>
</dbReference>
<evidence type="ECO:0000256" key="1">
    <source>
        <dbReference type="RuleBase" id="RU003690"/>
    </source>
</evidence>
<dbReference type="GO" id="GO:0016052">
    <property type="term" value="P:carbohydrate catabolic process"/>
    <property type="evidence" value="ECO:0007669"/>
    <property type="project" value="TreeGrafter"/>
</dbReference>
<protein>
    <recommendedName>
        <fullName evidence="4">6-phospho-beta-glucosidase</fullName>
    </recommendedName>
</protein>
<dbReference type="SUPFAM" id="SSF51445">
    <property type="entry name" value="(Trans)glycosidases"/>
    <property type="match status" value="1"/>
</dbReference>
<dbReference type="Pfam" id="PF00232">
    <property type="entry name" value="Glyco_hydro_1"/>
    <property type="match status" value="1"/>
</dbReference>
<reference evidence="2 3" key="1">
    <citation type="submission" date="2011-10" db="EMBL/GenBank/DDBJ databases">
        <title>The Genome Sequence of Enterococcus saccharolyticus 30_1.</title>
        <authorList>
            <consortium name="The Broad Institute Genome Sequencing Platform"/>
            <person name="Earl A."/>
            <person name="Ward D."/>
            <person name="Feldgarden M."/>
            <person name="Gevers D."/>
            <person name="Daigneault M."/>
            <person name="Strauss J."/>
            <person name="Allen-Vercoe E."/>
            <person name="Young S.K."/>
            <person name="Zeng Q."/>
            <person name="Gargeya S."/>
            <person name="Fitzgerald M."/>
            <person name="Haas B."/>
            <person name="Abouelleil A."/>
            <person name="Alvarado L."/>
            <person name="Arachchi H.M."/>
            <person name="Berlin A."/>
            <person name="Brown A."/>
            <person name="Chapman S.B."/>
            <person name="Chen Z."/>
            <person name="Dunbar C."/>
            <person name="Freedman E."/>
            <person name="Gearin G."/>
            <person name="Gellesch M."/>
            <person name="Goldberg J."/>
            <person name="Griggs A."/>
            <person name="Gujja S."/>
            <person name="Heiman D."/>
            <person name="Howarth C."/>
            <person name="Larson L."/>
            <person name="Lui A."/>
            <person name="MacDonald P.J.P."/>
            <person name="Montmayeur A."/>
            <person name="Murphy C."/>
            <person name="Neiman D."/>
            <person name="Pearson M."/>
            <person name="Priest M."/>
            <person name="Roberts A."/>
            <person name="Saif S."/>
            <person name="Shea T."/>
            <person name="Shenoy N."/>
            <person name="Sisk P."/>
            <person name="Stolte C."/>
            <person name="Sykes S."/>
            <person name="Wortman J."/>
            <person name="Nusbaum C."/>
            <person name="Birren B."/>
        </authorList>
    </citation>
    <scope>NUCLEOTIDE SEQUENCE [LARGE SCALE GENOMIC DNA]</scope>
    <source>
        <strain evidence="2 3">30_1</strain>
    </source>
</reference>